<dbReference type="InterPro" id="IPR005546">
    <property type="entry name" value="Autotransporte_beta"/>
</dbReference>
<proteinExistence type="predicted"/>
<dbReference type="Proteomes" id="UP000558475">
    <property type="component" value="Unassembled WGS sequence"/>
</dbReference>
<dbReference type="NCBIfam" id="TIGR01414">
    <property type="entry name" value="autotrans_barl"/>
    <property type="match status" value="1"/>
</dbReference>
<evidence type="ECO:0000313" key="3">
    <source>
        <dbReference type="Proteomes" id="UP000558475"/>
    </source>
</evidence>
<dbReference type="EMBL" id="JAAXZB010000005">
    <property type="protein sequence ID" value="NKW11214.1"/>
    <property type="molecule type" value="Genomic_DNA"/>
</dbReference>
<dbReference type="Pfam" id="PF03797">
    <property type="entry name" value="Autotransporter"/>
    <property type="match status" value="1"/>
</dbReference>
<reference evidence="2 3" key="1">
    <citation type="submission" date="2020-04" db="EMBL/GenBank/DDBJ databases">
        <title>Whole genome sequencing of clinical and environmental type strains of Ochrobactrum.</title>
        <authorList>
            <person name="Dharne M."/>
        </authorList>
    </citation>
    <scope>NUCLEOTIDE SEQUENCE [LARGE SCALE GENOMIC DNA]</scope>
    <source>
        <strain evidence="2 3">DSM 13340</strain>
    </source>
</reference>
<comment type="caution">
    <text evidence="2">The sequence shown here is derived from an EMBL/GenBank/DDBJ whole genome shotgun (WGS) entry which is preliminary data.</text>
</comment>
<name>A0A7X6FV49_9HYPH</name>
<sequence>MSVDGETTNTTFTTLGLRASTPLQLGTSNANLKGTLGWRHAYGDITPESTQFFAGSNAFTVEGAPIAKDAALVEVGFDMAITEASTFGVSYVGQFGSGSTQNGFNASLNMKF</sequence>
<dbReference type="AlphaFoldDB" id="A0A7X6FV49"/>
<dbReference type="SUPFAM" id="SSF103515">
    <property type="entry name" value="Autotransporter"/>
    <property type="match status" value="1"/>
</dbReference>
<gene>
    <name evidence="2" type="ORF">HGG76_26800</name>
</gene>
<dbReference type="PROSITE" id="PS51208">
    <property type="entry name" value="AUTOTRANSPORTER"/>
    <property type="match status" value="1"/>
</dbReference>
<accession>A0A7X6FV49</accession>
<dbReference type="Gene3D" id="2.40.128.130">
    <property type="entry name" value="Autotransporter beta-domain"/>
    <property type="match status" value="1"/>
</dbReference>
<organism evidence="2 3">
    <name type="scientific">Brucella tritici</name>
    <dbReference type="NCBI Taxonomy" id="94626"/>
    <lineage>
        <taxon>Bacteria</taxon>
        <taxon>Pseudomonadati</taxon>
        <taxon>Pseudomonadota</taxon>
        <taxon>Alphaproteobacteria</taxon>
        <taxon>Hyphomicrobiales</taxon>
        <taxon>Brucellaceae</taxon>
        <taxon>Brucella/Ochrobactrum group</taxon>
        <taxon>Brucella</taxon>
    </lineage>
</organism>
<evidence type="ECO:0000313" key="2">
    <source>
        <dbReference type="EMBL" id="NKW11214.1"/>
    </source>
</evidence>
<dbReference type="GO" id="GO:0019867">
    <property type="term" value="C:outer membrane"/>
    <property type="evidence" value="ECO:0007669"/>
    <property type="project" value="InterPro"/>
</dbReference>
<dbReference type="InterPro" id="IPR036709">
    <property type="entry name" value="Autotransporte_beta_dom_sf"/>
</dbReference>
<dbReference type="InterPro" id="IPR006315">
    <property type="entry name" value="OM_autotransptr_brl_dom"/>
</dbReference>
<protein>
    <submittedName>
        <fullName evidence="2">Autotransporter domain-containing protein</fullName>
    </submittedName>
</protein>
<evidence type="ECO:0000259" key="1">
    <source>
        <dbReference type="PROSITE" id="PS51208"/>
    </source>
</evidence>
<feature type="domain" description="Autotransporter" evidence="1">
    <location>
        <begin position="1"/>
        <end position="112"/>
    </location>
</feature>